<evidence type="ECO:0000313" key="3">
    <source>
        <dbReference type="Proteomes" id="UP000460718"/>
    </source>
</evidence>
<sequence>MPAAAVLVVLLSLCRPPPCSPCCSRCPHYRYAPLWPGSPECCPTVARAAAMLCKQHINTTLQATQCYRNTVSNIRLETNLENLGVSAEKKATTS</sequence>
<gene>
    <name evidence="2" type="ORF">PF011_g32345</name>
</gene>
<evidence type="ECO:0008006" key="4">
    <source>
        <dbReference type="Google" id="ProtNLM"/>
    </source>
</evidence>
<feature type="non-terminal residue" evidence="2">
    <location>
        <position position="94"/>
    </location>
</feature>
<dbReference type="AlphaFoldDB" id="A0A6A3G806"/>
<organism evidence="2 3">
    <name type="scientific">Phytophthora fragariae</name>
    <dbReference type="NCBI Taxonomy" id="53985"/>
    <lineage>
        <taxon>Eukaryota</taxon>
        <taxon>Sar</taxon>
        <taxon>Stramenopiles</taxon>
        <taxon>Oomycota</taxon>
        <taxon>Peronosporomycetes</taxon>
        <taxon>Peronosporales</taxon>
        <taxon>Peronosporaceae</taxon>
        <taxon>Phytophthora</taxon>
    </lineage>
</organism>
<name>A0A6A3G806_9STRA</name>
<reference evidence="2 3" key="1">
    <citation type="submission" date="2018-09" db="EMBL/GenBank/DDBJ databases">
        <title>Genomic investigation of the strawberry pathogen Phytophthora fragariae indicates pathogenicity is determined by transcriptional variation in three key races.</title>
        <authorList>
            <person name="Adams T.M."/>
            <person name="Armitage A.D."/>
            <person name="Sobczyk M.K."/>
            <person name="Bates H.J."/>
            <person name="Dunwell J.M."/>
            <person name="Nellist C.F."/>
            <person name="Harrison R.J."/>
        </authorList>
    </citation>
    <scope>NUCLEOTIDE SEQUENCE [LARGE SCALE GENOMIC DNA]</scope>
    <source>
        <strain evidence="2 3">SCRP245</strain>
    </source>
</reference>
<accession>A0A6A3G806</accession>
<evidence type="ECO:0000313" key="2">
    <source>
        <dbReference type="EMBL" id="KAE8953689.1"/>
    </source>
</evidence>
<dbReference type="Proteomes" id="UP000460718">
    <property type="component" value="Unassembled WGS sequence"/>
</dbReference>
<feature type="signal peptide" evidence="1">
    <location>
        <begin position="1"/>
        <end position="21"/>
    </location>
</feature>
<feature type="chain" id="PRO_5025489538" description="Secreted protein" evidence="1">
    <location>
        <begin position="22"/>
        <end position="94"/>
    </location>
</feature>
<keyword evidence="1" id="KW-0732">Signal</keyword>
<protein>
    <recommendedName>
        <fullName evidence="4">Secreted protein</fullName>
    </recommendedName>
</protein>
<evidence type="ECO:0000256" key="1">
    <source>
        <dbReference type="SAM" id="SignalP"/>
    </source>
</evidence>
<proteinExistence type="predicted"/>
<dbReference type="EMBL" id="QXFW01009695">
    <property type="protein sequence ID" value="KAE8953689.1"/>
    <property type="molecule type" value="Genomic_DNA"/>
</dbReference>
<comment type="caution">
    <text evidence="2">The sequence shown here is derived from an EMBL/GenBank/DDBJ whole genome shotgun (WGS) entry which is preliminary data.</text>
</comment>